<dbReference type="PROSITE" id="PS50929">
    <property type="entry name" value="ABC_TM1F"/>
    <property type="match status" value="1"/>
</dbReference>
<keyword evidence="12" id="KW-1185">Reference proteome</keyword>
<evidence type="ECO:0000256" key="5">
    <source>
        <dbReference type="ARBA" id="ARBA00022989"/>
    </source>
</evidence>
<dbReference type="InterPro" id="IPR039421">
    <property type="entry name" value="Type_1_exporter"/>
</dbReference>
<dbReference type="SUPFAM" id="SSF90123">
    <property type="entry name" value="ABC transporter transmembrane region"/>
    <property type="match status" value="1"/>
</dbReference>
<evidence type="ECO:0000256" key="3">
    <source>
        <dbReference type="ARBA" id="ARBA00022741"/>
    </source>
</evidence>
<accession>A0ABQ5N4B7</accession>
<keyword evidence="5 8" id="KW-1133">Transmembrane helix</keyword>
<dbReference type="InterPro" id="IPR017871">
    <property type="entry name" value="ABC_transporter-like_CS"/>
</dbReference>
<dbReference type="Gene3D" id="3.40.50.300">
    <property type="entry name" value="P-loop containing nucleotide triphosphate hydrolases"/>
    <property type="match status" value="1"/>
</dbReference>
<feature type="transmembrane region" description="Helical" evidence="8">
    <location>
        <begin position="264"/>
        <end position="283"/>
    </location>
</feature>
<feature type="domain" description="ABC transmembrane type-1" evidence="10">
    <location>
        <begin position="54"/>
        <end position="407"/>
    </location>
</feature>
<proteinExistence type="predicted"/>
<dbReference type="InterPro" id="IPR027417">
    <property type="entry name" value="P-loop_NTPase"/>
</dbReference>
<dbReference type="SUPFAM" id="SSF52540">
    <property type="entry name" value="P-loop containing nucleoside triphosphate hydrolases"/>
    <property type="match status" value="1"/>
</dbReference>
<dbReference type="InterPro" id="IPR011527">
    <property type="entry name" value="ABC1_TM_dom"/>
</dbReference>
<dbReference type="InterPro" id="IPR036640">
    <property type="entry name" value="ABC1_TM_sf"/>
</dbReference>
<protein>
    <submittedName>
        <fullName evidence="11">ABC transporter</fullName>
    </submittedName>
</protein>
<name>A0ABQ5N4B7_9CLOT</name>
<evidence type="ECO:0000259" key="10">
    <source>
        <dbReference type="PROSITE" id="PS50929"/>
    </source>
</evidence>
<dbReference type="InterPro" id="IPR003593">
    <property type="entry name" value="AAA+_ATPase"/>
</dbReference>
<dbReference type="Proteomes" id="UP001208567">
    <property type="component" value="Unassembled WGS sequence"/>
</dbReference>
<dbReference type="PANTHER" id="PTHR43394:SF1">
    <property type="entry name" value="ATP-BINDING CASSETTE SUB-FAMILY B MEMBER 10, MITOCHONDRIAL"/>
    <property type="match status" value="1"/>
</dbReference>
<reference evidence="11 12" key="1">
    <citation type="journal article" date="2024" name="Int. J. Syst. Evol. Microbiol.">
        <title>Clostridium omnivorum sp. nov., isolated from anoxic soil under the treatment of reductive soil disinfestation.</title>
        <authorList>
            <person name="Ueki A."/>
            <person name="Tonouchi A."/>
            <person name="Kaku N."/>
            <person name="Honma S."/>
            <person name="Ueki K."/>
        </authorList>
    </citation>
    <scope>NUCLEOTIDE SEQUENCE [LARGE SCALE GENOMIC DNA]</scope>
    <source>
        <strain evidence="11 12">E14</strain>
    </source>
</reference>
<dbReference type="PROSITE" id="PS00211">
    <property type="entry name" value="ABC_TRANSPORTER_1"/>
    <property type="match status" value="1"/>
</dbReference>
<evidence type="ECO:0000256" key="4">
    <source>
        <dbReference type="ARBA" id="ARBA00022840"/>
    </source>
</evidence>
<keyword evidence="4" id="KW-0067">ATP-binding</keyword>
<evidence type="ECO:0000256" key="2">
    <source>
        <dbReference type="ARBA" id="ARBA00022692"/>
    </source>
</evidence>
<dbReference type="InterPro" id="IPR003439">
    <property type="entry name" value="ABC_transporter-like_ATP-bd"/>
</dbReference>
<dbReference type="RefSeq" id="WP_264849310.1">
    <property type="nucleotide sequence ID" value="NZ_BRXR01000001.1"/>
</dbReference>
<sequence>MSENREQKHSRGMRKGPGAHGGPPMGRPVEKAKDFKGTVKRLMVYLRPRRLKLVVVFIFAILSTIFNIVGPKIMGKATTKLFEGLMAKGTYAKEVLFAPKNIPNLLKMPDLPDSLRKTITDMMANPKAAQQGAPKMDASNMDSQVWTFISKHAPKVDFTYIGRIILLLIGLYVVSSIFSYIQQYIMASVAQKTVYDMRNDVNEKLNKLPLKYFDSKTHGEILSRVTNDIDTISTTLQQSLTQLITSLVTIIGVIIMMLSISPWLTLVTIITLPLSIFTTMTIAKKSQKYFKDQQKILGNLNGHVEEMYTGHKIVKAFGHEERAKIEFNEINDNLYNVGWKAQFMSGIIMPLMGFINNIGYVIVCVVGGIFVTKKKIELGDIQAFIQYARQFGQPIVQTANIANILQSTVAAAERVFEVLDEVEELADKANAESIEAPKGEVKFENVKFGYKENETLIEDMNIDVKSGQTIAIVGPTGAGKTTLVNLLMRFYEIQGGKITVDGVDIRDIKRGELRKMFGMVLQDTWLFNGSIKDNIAYGREGATETEVIRAAKAAHADHFVRTLPEGYNTILNEEASNISQGQKQLLTIARAILADPAILILDEATSSVDTRTELQIQKAMANLMKGRTSFVIAHRLSTIRDADLILVMNNGTIIEQGNHNELLEKGGFYAELYNSQFTGANLDDEAI</sequence>
<gene>
    <name evidence="11" type="ORF">bsdE14_14530</name>
</gene>
<feature type="transmembrane region" description="Helical" evidence="8">
    <location>
        <begin position="347"/>
        <end position="371"/>
    </location>
</feature>
<evidence type="ECO:0000313" key="12">
    <source>
        <dbReference type="Proteomes" id="UP001208567"/>
    </source>
</evidence>
<feature type="region of interest" description="Disordered" evidence="7">
    <location>
        <begin position="1"/>
        <end position="32"/>
    </location>
</feature>
<dbReference type="Gene3D" id="1.20.1560.10">
    <property type="entry name" value="ABC transporter type 1, transmembrane domain"/>
    <property type="match status" value="1"/>
</dbReference>
<dbReference type="Pfam" id="PF00664">
    <property type="entry name" value="ABC_membrane"/>
    <property type="match status" value="1"/>
</dbReference>
<feature type="transmembrane region" description="Helical" evidence="8">
    <location>
        <begin position="51"/>
        <end position="70"/>
    </location>
</feature>
<dbReference type="SMART" id="SM00382">
    <property type="entry name" value="AAA"/>
    <property type="match status" value="1"/>
</dbReference>
<organism evidence="11 12">
    <name type="scientific">Clostridium omnivorum</name>
    <dbReference type="NCBI Taxonomy" id="1604902"/>
    <lineage>
        <taxon>Bacteria</taxon>
        <taxon>Bacillati</taxon>
        <taxon>Bacillota</taxon>
        <taxon>Clostridia</taxon>
        <taxon>Eubacteriales</taxon>
        <taxon>Clostridiaceae</taxon>
        <taxon>Clostridium</taxon>
    </lineage>
</organism>
<evidence type="ECO:0000259" key="9">
    <source>
        <dbReference type="PROSITE" id="PS50893"/>
    </source>
</evidence>
<comment type="subcellular location">
    <subcellularLocation>
        <location evidence="1">Cell membrane</location>
        <topology evidence="1">Multi-pass membrane protein</topology>
    </subcellularLocation>
</comment>
<dbReference type="PROSITE" id="PS50893">
    <property type="entry name" value="ABC_TRANSPORTER_2"/>
    <property type="match status" value="1"/>
</dbReference>
<evidence type="ECO:0000256" key="7">
    <source>
        <dbReference type="SAM" id="MobiDB-lite"/>
    </source>
</evidence>
<evidence type="ECO:0000313" key="11">
    <source>
        <dbReference type="EMBL" id="GLC30043.1"/>
    </source>
</evidence>
<keyword evidence="3" id="KW-0547">Nucleotide-binding</keyword>
<feature type="domain" description="ABC transporter" evidence="9">
    <location>
        <begin position="441"/>
        <end position="675"/>
    </location>
</feature>
<evidence type="ECO:0000256" key="8">
    <source>
        <dbReference type="SAM" id="Phobius"/>
    </source>
</evidence>
<dbReference type="CDD" id="cd03254">
    <property type="entry name" value="ABCC_Glucan_exporter_like"/>
    <property type="match status" value="1"/>
</dbReference>
<dbReference type="EMBL" id="BRXR01000001">
    <property type="protein sequence ID" value="GLC30043.1"/>
    <property type="molecule type" value="Genomic_DNA"/>
</dbReference>
<dbReference type="Pfam" id="PF00005">
    <property type="entry name" value="ABC_tran"/>
    <property type="match status" value="1"/>
</dbReference>
<evidence type="ECO:0000256" key="6">
    <source>
        <dbReference type="ARBA" id="ARBA00023136"/>
    </source>
</evidence>
<feature type="transmembrane region" description="Helical" evidence="8">
    <location>
        <begin position="160"/>
        <end position="181"/>
    </location>
</feature>
<feature type="transmembrane region" description="Helical" evidence="8">
    <location>
        <begin position="240"/>
        <end position="258"/>
    </location>
</feature>
<comment type="caution">
    <text evidence="11">The sequence shown here is derived from an EMBL/GenBank/DDBJ whole genome shotgun (WGS) entry which is preliminary data.</text>
</comment>
<dbReference type="CDD" id="cd18547">
    <property type="entry name" value="ABC_6TM_Tm288_like"/>
    <property type="match status" value="1"/>
</dbReference>
<evidence type="ECO:0000256" key="1">
    <source>
        <dbReference type="ARBA" id="ARBA00004651"/>
    </source>
</evidence>
<keyword evidence="2 8" id="KW-0812">Transmembrane</keyword>
<keyword evidence="6 8" id="KW-0472">Membrane</keyword>
<dbReference type="PANTHER" id="PTHR43394">
    <property type="entry name" value="ATP-DEPENDENT PERMEASE MDL1, MITOCHONDRIAL"/>
    <property type="match status" value="1"/>
</dbReference>